<keyword evidence="14" id="KW-1185">Reference proteome</keyword>
<dbReference type="EC" id="3.4.21.92" evidence="7 10"/>
<dbReference type="InterPro" id="IPR033135">
    <property type="entry name" value="ClpP_His_AS"/>
</dbReference>
<dbReference type="HAMAP" id="MF_00444">
    <property type="entry name" value="ClpP"/>
    <property type="match status" value="1"/>
</dbReference>
<dbReference type="Proteomes" id="UP000237752">
    <property type="component" value="Unassembled WGS sequence"/>
</dbReference>
<comment type="subunit">
    <text evidence="7">Fourteen ClpP subunits assemble into 2 heptameric rings which stack back to back to give a disk-like structure with a central cavity, resembling the structure of eukaryotic proteasomes.</text>
</comment>
<dbReference type="Pfam" id="PF00574">
    <property type="entry name" value="CLP_protease"/>
    <property type="match status" value="1"/>
</dbReference>
<evidence type="ECO:0000256" key="5">
    <source>
        <dbReference type="ARBA" id="ARBA00022825"/>
    </source>
</evidence>
<evidence type="ECO:0000256" key="2">
    <source>
        <dbReference type="ARBA" id="ARBA00022490"/>
    </source>
</evidence>
<sequence>MTQYDMNSKLGHSMPESRYILPSFVERTSYGVKESNPYNKLFEERIIFLGVQVDDASANDVMAQLLTLESDDPDRDITMYINSPGGSFTALTAIYDTMQFVHCDIQTFVLGQAASAAAVLAAAGTPGKRGATPNSRILIHQPSGGGEGYVSDLEIQANEIGRMRVMLEEMLARHTGQDIETIRNDIERDKIFSAEEAKAYGLIDTVVPYRKLSGLVGNS</sequence>
<dbReference type="InterPro" id="IPR029045">
    <property type="entry name" value="ClpP/crotonase-like_dom_sf"/>
</dbReference>
<feature type="active site" evidence="7 9">
    <location>
        <position position="140"/>
    </location>
</feature>
<dbReference type="PROSITE" id="PS00382">
    <property type="entry name" value="CLP_PROTEASE_HIS"/>
    <property type="match status" value="1"/>
</dbReference>
<dbReference type="GO" id="GO:0009368">
    <property type="term" value="C:endopeptidase Clp complex"/>
    <property type="evidence" value="ECO:0007669"/>
    <property type="project" value="TreeGrafter"/>
</dbReference>
<reference evidence="13 14" key="1">
    <citation type="submission" date="2018-03" db="EMBL/GenBank/DDBJ databases">
        <title>Genomic Encyclopedia of Archaeal and Bacterial Type Strains, Phase II (KMG-II): from individual species to whole genera.</title>
        <authorList>
            <person name="Goeker M."/>
        </authorList>
    </citation>
    <scope>NUCLEOTIDE SEQUENCE [LARGE SCALE GENOMIC DNA]</scope>
    <source>
        <strain evidence="13 14">DSM 100065</strain>
    </source>
</reference>
<dbReference type="GO" id="GO:0004176">
    <property type="term" value="F:ATP-dependent peptidase activity"/>
    <property type="evidence" value="ECO:0007669"/>
    <property type="project" value="InterPro"/>
</dbReference>
<dbReference type="NCBIfam" id="NF001368">
    <property type="entry name" value="PRK00277.1"/>
    <property type="match status" value="1"/>
</dbReference>
<keyword evidence="5 7" id="KW-0720">Serine protease</keyword>
<protein>
    <recommendedName>
        <fullName evidence="7 12">ATP-dependent Clp protease proteolytic subunit</fullName>
        <ecNumber evidence="7 10">3.4.21.92</ecNumber>
    </recommendedName>
    <alternativeName>
        <fullName evidence="7">Endopeptidase Clp</fullName>
    </alternativeName>
</protein>
<comment type="function">
    <text evidence="7 11">Cleaves peptides in various proteins in a process that requires ATP hydrolysis. Has a chymotrypsin-like activity. Plays a major role in the degradation of misfolded proteins.</text>
</comment>
<proteinExistence type="inferred from homology"/>
<evidence type="ECO:0000256" key="1">
    <source>
        <dbReference type="ARBA" id="ARBA00007039"/>
    </source>
</evidence>
<evidence type="ECO:0000256" key="4">
    <source>
        <dbReference type="ARBA" id="ARBA00022801"/>
    </source>
</evidence>
<keyword evidence="2 7" id="KW-0963">Cytoplasm</keyword>
<evidence type="ECO:0000256" key="6">
    <source>
        <dbReference type="ARBA" id="ARBA00034021"/>
    </source>
</evidence>
<keyword evidence="4 7" id="KW-0378">Hydrolase</keyword>
<dbReference type="CDD" id="cd07017">
    <property type="entry name" value="S14_ClpP_2"/>
    <property type="match status" value="1"/>
</dbReference>
<dbReference type="PANTHER" id="PTHR10381">
    <property type="entry name" value="ATP-DEPENDENT CLP PROTEASE PROTEOLYTIC SUBUNIT"/>
    <property type="match status" value="1"/>
</dbReference>
<dbReference type="GO" id="GO:0006515">
    <property type="term" value="P:protein quality control for misfolded or incompletely synthesized proteins"/>
    <property type="evidence" value="ECO:0007669"/>
    <property type="project" value="TreeGrafter"/>
</dbReference>
<evidence type="ECO:0000256" key="11">
    <source>
        <dbReference type="RuleBase" id="RU000550"/>
    </source>
</evidence>
<evidence type="ECO:0000256" key="3">
    <source>
        <dbReference type="ARBA" id="ARBA00022670"/>
    </source>
</evidence>
<dbReference type="PROSITE" id="PS00381">
    <property type="entry name" value="CLP_PROTEASE_SER"/>
    <property type="match status" value="1"/>
</dbReference>
<dbReference type="NCBIfam" id="NF009205">
    <property type="entry name" value="PRK12553.1"/>
    <property type="match status" value="1"/>
</dbReference>
<evidence type="ECO:0000313" key="13">
    <source>
        <dbReference type="EMBL" id="PRZ40412.1"/>
    </source>
</evidence>
<dbReference type="Gene3D" id="3.90.226.10">
    <property type="entry name" value="2-enoyl-CoA Hydratase, Chain A, domain 1"/>
    <property type="match status" value="1"/>
</dbReference>
<dbReference type="SUPFAM" id="SSF52096">
    <property type="entry name" value="ClpP/crotonase"/>
    <property type="match status" value="1"/>
</dbReference>
<feature type="active site" description="Nucleophile" evidence="7">
    <location>
        <position position="115"/>
    </location>
</feature>
<comment type="similarity">
    <text evidence="1 7 12">Belongs to the peptidase S14 family.</text>
</comment>
<evidence type="ECO:0000256" key="7">
    <source>
        <dbReference type="HAMAP-Rule" id="MF_00444"/>
    </source>
</evidence>
<keyword evidence="3 7" id="KW-0645">Protease</keyword>
<dbReference type="PRINTS" id="PR00127">
    <property type="entry name" value="CLPPROTEASEP"/>
</dbReference>
<gene>
    <name evidence="7" type="primary">clpP</name>
    <name evidence="13" type="ORF">CLV47_11747</name>
</gene>
<comment type="catalytic activity">
    <reaction evidence="6 7 9">
        <text>Hydrolysis of proteins to small peptides in the presence of ATP and magnesium. alpha-casein is the usual test substrate. In the absence of ATP, only oligopeptides shorter than five residues are hydrolyzed (such as succinyl-Leu-Tyr-|-NHMec, and Leu-Tyr-Leu-|-Tyr-Trp, in which cleavage of the -Tyr-|-Leu- and -Tyr-|-Trp bonds also occurs).</text>
        <dbReference type="EC" id="3.4.21.92"/>
    </reaction>
</comment>
<evidence type="ECO:0000256" key="10">
    <source>
        <dbReference type="RuleBase" id="RU000549"/>
    </source>
</evidence>
<comment type="subcellular location">
    <subcellularLocation>
        <location evidence="7">Cytoplasm</location>
    </subcellularLocation>
</comment>
<dbReference type="InterPro" id="IPR001907">
    <property type="entry name" value="ClpP"/>
</dbReference>
<evidence type="ECO:0000313" key="14">
    <source>
        <dbReference type="Proteomes" id="UP000237752"/>
    </source>
</evidence>
<evidence type="ECO:0000256" key="8">
    <source>
        <dbReference type="PROSITE-ProRule" id="PRU10085"/>
    </source>
</evidence>
<name>A0A2T0ZVN6_9ACTN</name>
<organism evidence="13 14">
    <name type="scientific">Antricoccus suffuscus</name>
    <dbReference type="NCBI Taxonomy" id="1629062"/>
    <lineage>
        <taxon>Bacteria</taxon>
        <taxon>Bacillati</taxon>
        <taxon>Actinomycetota</taxon>
        <taxon>Actinomycetes</taxon>
        <taxon>Geodermatophilales</taxon>
        <taxon>Antricoccaceae</taxon>
        <taxon>Antricoccus</taxon>
    </lineage>
</organism>
<dbReference type="GO" id="GO:0004252">
    <property type="term" value="F:serine-type endopeptidase activity"/>
    <property type="evidence" value="ECO:0007669"/>
    <property type="project" value="UniProtKB-UniRule"/>
</dbReference>
<dbReference type="AlphaFoldDB" id="A0A2T0ZVN6"/>
<evidence type="ECO:0000256" key="12">
    <source>
        <dbReference type="RuleBase" id="RU003567"/>
    </source>
</evidence>
<dbReference type="InterPro" id="IPR023562">
    <property type="entry name" value="ClpP/TepA"/>
</dbReference>
<accession>A0A2T0ZVN6</accession>
<evidence type="ECO:0000256" key="9">
    <source>
        <dbReference type="PROSITE-ProRule" id="PRU10086"/>
    </source>
</evidence>
<dbReference type="GO" id="GO:0005737">
    <property type="term" value="C:cytoplasm"/>
    <property type="evidence" value="ECO:0007669"/>
    <property type="project" value="UniProtKB-SubCell"/>
</dbReference>
<dbReference type="InterPro" id="IPR018215">
    <property type="entry name" value="ClpP_Ser_AS"/>
</dbReference>
<dbReference type="GO" id="GO:0051117">
    <property type="term" value="F:ATPase binding"/>
    <property type="evidence" value="ECO:0007669"/>
    <property type="project" value="TreeGrafter"/>
</dbReference>
<dbReference type="FunFam" id="3.90.226.10:FF:000002">
    <property type="entry name" value="ATP-dependent Clp protease proteolytic subunit"/>
    <property type="match status" value="1"/>
</dbReference>
<feature type="active site" evidence="8">
    <location>
        <position position="115"/>
    </location>
</feature>
<dbReference type="EMBL" id="PVUE01000017">
    <property type="protein sequence ID" value="PRZ40412.1"/>
    <property type="molecule type" value="Genomic_DNA"/>
</dbReference>
<dbReference type="PANTHER" id="PTHR10381:SF26">
    <property type="entry name" value="ATP-DEPENDENT CLP PROTEASE PROTEOLYTIC SUBUNIT-LIKE-RELATED"/>
    <property type="match status" value="1"/>
</dbReference>
<comment type="caution">
    <text evidence="13">The sequence shown here is derived from an EMBL/GenBank/DDBJ whole genome shotgun (WGS) entry which is preliminary data.</text>
</comment>